<reference evidence="7" key="1">
    <citation type="journal article" date="2017" name="Genome Biol.">
        <title>Comparative genomics reveals high biological diversity and specific adaptations in the industrially and medically important fungal genus Aspergillus.</title>
        <authorList>
            <person name="de Vries R.P."/>
            <person name="Riley R."/>
            <person name="Wiebenga A."/>
            <person name="Aguilar-Osorio G."/>
            <person name="Amillis S."/>
            <person name="Uchima C.A."/>
            <person name="Anderluh G."/>
            <person name="Asadollahi M."/>
            <person name="Askin M."/>
            <person name="Barry K."/>
            <person name="Battaglia E."/>
            <person name="Bayram O."/>
            <person name="Benocci T."/>
            <person name="Braus-Stromeyer S.A."/>
            <person name="Caldana C."/>
            <person name="Canovas D."/>
            <person name="Cerqueira G.C."/>
            <person name="Chen F."/>
            <person name="Chen W."/>
            <person name="Choi C."/>
            <person name="Clum A."/>
            <person name="Dos Santos R.A."/>
            <person name="Damasio A.R."/>
            <person name="Diallinas G."/>
            <person name="Emri T."/>
            <person name="Fekete E."/>
            <person name="Flipphi M."/>
            <person name="Freyberg S."/>
            <person name="Gallo A."/>
            <person name="Gournas C."/>
            <person name="Habgood R."/>
            <person name="Hainaut M."/>
            <person name="Harispe M.L."/>
            <person name="Henrissat B."/>
            <person name="Hilden K.S."/>
            <person name="Hope R."/>
            <person name="Hossain A."/>
            <person name="Karabika E."/>
            <person name="Karaffa L."/>
            <person name="Karanyi Z."/>
            <person name="Krasevec N."/>
            <person name="Kuo A."/>
            <person name="Kusch H."/>
            <person name="LaButti K."/>
            <person name="Lagendijk E.L."/>
            <person name="Lapidus A."/>
            <person name="Levasseur A."/>
            <person name="Lindquist E."/>
            <person name="Lipzen A."/>
            <person name="Logrieco A.F."/>
            <person name="MacCabe A."/>
            <person name="Maekelae M.R."/>
            <person name="Malavazi I."/>
            <person name="Melin P."/>
            <person name="Meyer V."/>
            <person name="Mielnichuk N."/>
            <person name="Miskei M."/>
            <person name="Molnar A.P."/>
            <person name="Mule G."/>
            <person name="Ngan C.Y."/>
            <person name="Orejas M."/>
            <person name="Orosz E."/>
            <person name="Ouedraogo J.P."/>
            <person name="Overkamp K.M."/>
            <person name="Park H.-S."/>
            <person name="Perrone G."/>
            <person name="Piumi F."/>
            <person name="Punt P.J."/>
            <person name="Ram A.F."/>
            <person name="Ramon A."/>
            <person name="Rauscher S."/>
            <person name="Record E."/>
            <person name="Riano-Pachon D.M."/>
            <person name="Robert V."/>
            <person name="Roehrig J."/>
            <person name="Ruller R."/>
            <person name="Salamov A."/>
            <person name="Salih N.S."/>
            <person name="Samson R.A."/>
            <person name="Sandor E."/>
            <person name="Sanguinetti M."/>
            <person name="Schuetze T."/>
            <person name="Sepcic K."/>
            <person name="Shelest E."/>
            <person name="Sherlock G."/>
            <person name="Sophianopoulou V."/>
            <person name="Squina F.M."/>
            <person name="Sun H."/>
            <person name="Susca A."/>
            <person name="Todd R.B."/>
            <person name="Tsang A."/>
            <person name="Unkles S.E."/>
            <person name="van de Wiele N."/>
            <person name="van Rossen-Uffink D."/>
            <person name="Oliveira J.V."/>
            <person name="Vesth T.C."/>
            <person name="Visser J."/>
            <person name="Yu J.-H."/>
            <person name="Zhou M."/>
            <person name="Andersen M.R."/>
            <person name="Archer D.B."/>
            <person name="Baker S.E."/>
            <person name="Benoit I."/>
            <person name="Brakhage A.A."/>
            <person name="Braus G.H."/>
            <person name="Fischer R."/>
            <person name="Frisvad J.C."/>
            <person name="Goldman G.H."/>
            <person name="Houbraken J."/>
            <person name="Oakley B."/>
            <person name="Pocsi I."/>
            <person name="Scazzocchio C."/>
            <person name="Seiboth B."/>
            <person name="vanKuyk P.A."/>
            <person name="Wortman J."/>
            <person name="Dyer P.S."/>
            <person name="Grigoriev I.V."/>
        </authorList>
    </citation>
    <scope>NUCLEOTIDE SEQUENCE [LARGE SCALE GENOMIC DNA]</scope>
    <source>
        <strain evidence="7">CBS 583.65</strain>
    </source>
</reference>
<dbReference type="InterPro" id="IPR021858">
    <property type="entry name" value="Fun_TF"/>
</dbReference>
<evidence type="ECO:0000313" key="7">
    <source>
        <dbReference type="Proteomes" id="UP000184073"/>
    </source>
</evidence>
<keyword evidence="1" id="KW-0805">Transcription regulation</keyword>
<dbReference type="Pfam" id="PF00172">
    <property type="entry name" value="Zn_clus"/>
    <property type="match status" value="1"/>
</dbReference>
<dbReference type="EMBL" id="KV878132">
    <property type="protein sequence ID" value="OJJ05158.1"/>
    <property type="molecule type" value="Genomic_DNA"/>
</dbReference>
<dbReference type="PANTHER" id="PTHR47784">
    <property type="entry name" value="STEROL UPTAKE CONTROL PROTEIN 2"/>
    <property type="match status" value="1"/>
</dbReference>
<keyword evidence="2" id="KW-0238">DNA-binding</keyword>
<evidence type="ECO:0000256" key="3">
    <source>
        <dbReference type="ARBA" id="ARBA00023163"/>
    </source>
</evidence>
<evidence type="ECO:0000313" key="6">
    <source>
        <dbReference type="EMBL" id="OJJ05158.1"/>
    </source>
</evidence>
<evidence type="ECO:0000256" key="4">
    <source>
        <dbReference type="ARBA" id="ARBA00023242"/>
    </source>
</evidence>
<dbReference type="OrthoDB" id="5386330at2759"/>
<evidence type="ECO:0000259" key="5">
    <source>
        <dbReference type="PROSITE" id="PS50048"/>
    </source>
</evidence>
<dbReference type="InterPro" id="IPR001138">
    <property type="entry name" value="Zn2Cys6_DnaBD"/>
</dbReference>
<dbReference type="SMART" id="SM00066">
    <property type="entry name" value="GAL4"/>
    <property type="match status" value="1"/>
</dbReference>
<dbReference type="CDD" id="cd00067">
    <property type="entry name" value="GAL4"/>
    <property type="match status" value="1"/>
</dbReference>
<dbReference type="GO" id="GO:0008270">
    <property type="term" value="F:zinc ion binding"/>
    <property type="evidence" value="ECO:0007669"/>
    <property type="project" value="InterPro"/>
</dbReference>
<sequence>MATRRPHTKSRLGCLRCREKRTKCDEVRPTCGACARYNVPCILRSPKASPARQASIAATPGTGGTQPRSMLSIWEFELLHHWILNVAESFAVSPGFNYFWRDQAVQLAMRHDYFLHMILILSALHLGLTNNPKFTEEYREFILCGCSDAMSGFQKEAANIETLNLETVQVIQAFAFLVSIYVLALAQFDRPEWNEDTVLDETIHILLLIKGHVVTRRAAGLSRRDKALDKYRERAQWLREEDTLAQPEGYAGDTDLVNAVKGIQSLVDASGDNEAVRATNTHAVQVFSQAMSLNLNLYLRPFAWPNLIQDGFLDLLRSRNPVSLVILAHYAVLLGQCSAQWWCGNWGLRMVEVIASCLPDAYAAAVVYPLQTLARIAANH</sequence>
<proteinExistence type="predicted"/>
<dbReference type="Pfam" id="PF11951">
    <property type="entry name" value="Fungal_trans_2"/>
    <property type="match status" value="1"/>
</dbReference>
<dbReference type="Gene3D" id="4.10.240.10">
    <property type="entry name" value="Zn(2)-C6 fungal-type DNA-binding domain"/>
    <property type="match status" value="1"/>
</dbReference>
<dbReference type="PANTHER" id="PTHR47784:SF13">
    <property type="entry name" value="ZN(II)2CYS6 TRANSCRIPTION FACTOR (EUROFUNG)"/>
    <property type="match status" value="1"/>
</dbReference>
<keyword evidence="3" id="KW-0804">Transcription</keyword>
<dbReference type="PROSITE" id="PS50048">
    <property type="entry name" value="ZN2_CY6_FUNGAL_2"/>
    <property type="match status" value="1"/>
</dbReference>
<dbReference type="SUPFAM" id="SSF57701">
    <property type="entry name" value="Zn2/Cys6 DNA-binding domain"/>
    <property type="match status" value="1"/>
</dbReference>
<organism evidence="6 7">
    <name type="scientific">Aspergillus versicolor CBS 583.65</name>
    <dbReference type="NCBI Taxonomy" id="1036611"/>
    <lineage>
        <taxon>Eukaryota</taxon>
        <taxon>Fungi</taxon>
        <taxon>Dikarya</taxon>
        <taxon>Ascomycota</taxon>
        <taxon>Pezizomycotina</taxon>
        <taxon>Eurotiomycetes</taxon>
        <taxon>Eurotiomycetidae</taxon>
        <taxon>Eurotiales</taxon>
        <taxon>Aspergillaceae</taxon>
        <taxon>Aspergillus</taxon>
        <taxon>Aspergillus subgen. Nidulantes</taxon>
    </lineage>
</organism>
<dbReference type="GO" id="GO:0003677">
    <property type="term" value="F:DNA binding"/>
    <property type="evidence" value="ECO:0007669"/>
    <property type="project" value="UniProtKB-KW"/>
</dbReference>
<name>A0A1L9PUE9_ASPVE</name>
<evidence type="ECO:0000256" key="2">
    <source>
        <dbReference type="ARBA" id="ARBA00023125"/>
    </source>
</evidence>
<dbReference type="STRING" id="1036611.A0A1L9PUE9"/>
<dbReference type="InterPro" id="IPR053157">
    <property type="entry name" value="Sterol_Uptake_Regulator"/>
</dbReference>
<gene>
    <name evidence="6" type="ORF">ASPVEDRAFT_136953</name>
</gene>
<protein>
    <recommendedName>
        <fullName evidence="5">Zn(2)-C6 fungal-type domain-containing protein</fullName>
    </recommendedName>
</protein>
<accession>A0A1L9PUE9</accession>
<dbReference type="AlphaFoldDB" id="A0A1L9PUE9"/>
<dbReference type="GO" id="GO:0001228">
    <property type="term" value="F:DNA-binding transcription activator activity, RNA polymerase II-specific"/>
    <property type="evidence" value="ECO:0007669"/>
    <property type="project" value="TreeGrafter"/>
</dbReference>
<keyword evidence="7" id="KW-1185">Reference proteome</keyword>
<dbReference type="Proteomes" id="UP000184073">
    <property type="component" value="Unassembled WGS sequence"/>
</dbReference>
<dbReference type="RefSeq" id="XP_040670920.1">
    <property type="nucleotide sequence ID" value="XM_040807343.1"/>
</dbReference>
<dbReference type="InterPro" id="IPR036864">
    <property type="entry name" value="Zn2-C6_fun-type_DNA-bd_sf"/>
</dbReference>
<keyword evidence="4" id="KW-0539">Nucleus</keyword>
<feature type="domain" description="Zn(2)-C6 fungal-type" evidence="5">
    <location>
        <begin position="13"/>
        <end position="43"/>
    </location>
</feature>
<dbReference type="GeneID" id="63722854"/>
<dbReference type="PROSITE" id="PS00463">
    <property type="entry name" value="ZN2_CY6_FUNGAL_1"/>
    <property type="match status" value="1"/>
</dbReference>
<dbReference type="VEuPathDB" id="FungiDB:ASPVEDRAFT_136953"/>
<evidence type="ECO:0000256" key="1">
    <source>
        <dbReference type="ARBA" id="ARBA00023015"/>
    </source>
</evidence>